<dbReference type="GO" id="GO:0009791">
    <property type="term" value="P:post-embryonic development"/>
    <property type="evidence" value="ECO:0007669"/>
    <property type="project" value="UniProtKB-ARBA"/>
</dbReference>
<dbReference type="InterPro" id="IPR017855">
    <property type="entry name" value="SMAD-like_dom_sf"/>
</dbReference>
<protein>
    <submittedName>
        <fullName evidence="4">MH2 domain-containing protein</fullName>
    </submittedName>
</protein>
<dbReference type="GO" id="GO:0006355">
    <property type="term" value="P:regulation of DNA-templated transcription"/>
    <property type="evidence" value="ECO:0007669"/>
    <property type="project" value="InterPro"/>
</dbReference>
<evidence type="ECO:0000256" key="1">
    <source>
        <dbReference type="SAM" id="MobiDB-lite"/>
    </source>
</evidence>
<feature type="compositionally biased region" description="Polar residues" evidence="1">
    <location>
        <begin position="192"/>
        <end position="207"/>
    </location>
</feature>
<organism evidence="3 4">
    <name type="scientific">Steinernema glaseri</name>
    <dbReference type="NCBI Taxonomy" id="37863"/>
    <lineage>
        <taxon>Eukaryota</taxon>
        <taxon>Metazoa</taxon>
        <taxon>Ecdysozoa</taxon>
        <taxon>Nematoda</taxon>
        <taxon>Chromadorea</taxon>
        <taxon>Rhabditida</taxon>
        <taxon>Tylenchina</taxon>
        <taxon>Panagrolaimomorpha</taxon>
        <taxon>Strongyloidoidea</taxon>
        <taxon>Steinernematidae</taxon>
        <taxon>Steinernema</taxon>
    </lineage>
</organism>
<dbReference type="InterPro" id="IPR001132">
    <property type="entry name" value="SMAD_dom_Dwarfin-type"/>
</dbReference>
<sequence>MMPNFETSTLPSTSSAVPEVVDISDSPVPGDNEAPPTSSSPNGLVVKHLRETGSPALPKTPPPVWCHVRYHEKRVALGETFEGRRPLVLVLGRGGGQSAFNVGAIDNEERTEAANKARRHLENGDIVVRDLGDGNVTIRSSIPNVPIYVRSFHLNREVQRDLCDPRCHQIFPGTEILVYKACDVLDGLSHYISKSENGSNPVENGGQSEEARRSSPPSSHENGDIAQDGKDVTKDESQAEHSVPKEENGTSKGTDESMAESSNPENDPSHASSSNGAPQDKNEESCGDQPSAKRPKLEAKMWMDPQVLRELTSFQLALPQAGPVPACYADYDCWIDFHLVNVERYIKAVVLKQN</sequence>
<feature type="compositionally biased region" description="Basic and acidic residues" evidence="1">
    <location>
        <begin position="221"/>
        <end position="255"/>
    </location>
</feature>
<dbReference type="PROSITE" id="PS51076">
    <property type="entry name" value="MH2"/>
    <property type="match status" value="1"/>
</dbReference>
<keyword evidence="3" id="KW-1185">Reference proteome</keyword>
<evidence type="ECO:0000313" key="4">
    <source>
        <dbReference type="WBParaSite" id="L893_g8357.t1"/>
    </source>
</evidence>
<evidence type="ECO:0000313" key="3">
    <source>
        <dbReference type="Proteomes" id="UP000095287"/>
    </source>
</evidence>
<dbReference type="GO" id="GO:0050793">
    <property type="term" value="P:regulation of developmental process"/>
    <property type="evidence" value="ECO:0007669"/>
    <property type="project" value="UniProtKB-ARBA"/>
</dbReference>
<feature type="compositionally biased region" description="Polar residues" evidence="1">
    <location>
        <begin position="259"/>
        <end position="277"/>
    </location>
</feature>
<reference evidence="4" key="1">
    <citation type="submission" date="2016-11" db="UniProtKB">
        <authorList>
            <consortium name="WormBaseParasite"/>
        </authorList>
    </citation>
    <scope>IDENTIFICATION</scope>
</reference>
<dbReference type="GO" id="GO:0051239">
    <property type="term" value="P:regulation of multicellular organismal process"/>
    <property type="evidence" value="ECO:0007669"/>
    <property type="project" value="UniProtKB-ARBA"/>
</dbReference>
<dbReference type="Gene3D" id="2.60.200.10">
    <property type="match status" value="1"/>
</dbReference>
<dbReference type="AlphaFoldDB" id="A0A1I8AQB7"/>
<feature type="region of interest" description="Disordered" evidence="1">
    <location>
        <begin position="1"/>
        <end position="45"/>
    </location>
</feature>
<feature type="domain" description="MH2" evidence="2">
    <location>
        <begin position="65"/>
        <end position="354"/>
    </location>
</feature>
<accession>A0A1I8AQB7</accession>
<dbReference type="InterPro" id="IPR008984">
    <property type="entry name" value="SMAD_FHA_dom_sf"/>
</dbReference>
<name>A0A1I8AQB7_9BILA</name>
<feature type="compositionally biased region" description="Polar residues" evidence="1">
    <location>
        <begin position="1"/>
        <end position="16"/>
    </location>
</feature>
<dbReference type="WBParaSite" id="L893_g8357.t1">
    <property type="protein sequence ID" value="L893_g8357.t1"/>
    <property type="gene ID" value="L893_g8357"/>
</dbReference>
<feature type="region of interest" description="Disordered" evidence="1">
    <location>
        <begin position="192"/>
        <end position="294"/>
    </location>
</feature>
<evidence type="ECO:0000259" key="2">
    <source>
        <dbReference type="PROSITE" id="PS51076"/>
    </source>
</evidence>
<dbReference type="Pfam" id="PF03166">
    <property type="entry name" value="MH2"/>
    <property type="match status" value="1"/>
</dbReference>
<proteinExistence type="predicted"/>
<dbReference type="Proteomes" id="UP000095287">
    <property type="component" value="Unplaced"/>
</dbReference>
<dbReference type="SUPFAM" id="SSF49879">
    <property type="entry name" value="SMAD/FHA domain"/>
    <property type="match status" value="1"/>
</dbReference>